<dbReference type="OrthoDB" id="9804243at2"/>
<evidence type="ECO:0000256" key="9">
    <source>
        <dbReference type="ARBA" id="ARBA00048248"/>
    </source>
</evidence>
<keyword evidence="7 11" id="KW-0648">Protein biosynthesis</keyword>
<dbReference type="PANTHER" id="PTHR11766:SF0">
    <property type="entry name" value="TYROSINE--TRNA LIGASE, MITOCHONDRIAL"/>
    <property type="match status" value="1"/>
</dbReference>
<dbReference type="GO" id="GO:0005829">
    <property type="term" value="C:cytosol"/>
    <property type="evidence" value="ECO:0007669"/>
    <property type="project" value="TreeGrafter"/>
</dbReference>
<dbReference type="Gene3D" id="3.10.290.10">
    <property type="entry name" value="RNA-binding S4 domain"/>
    <property type="match status" value="1"/>
</dbReference>
<keyword evidence="3 11" id="KW-0436">Ligase</keyword>
<comment type="similarity">
    <text evidence="10 11">Belongs to the class-I aminoacyl-tRNA synthetase family. TyrS type 1 subfamily.</text>
</comment>
<dbReference type="CDD" id="cd00805">
    <property type="entry name" value="TyrRS_core"/>
    <property type="match status" value="1"/>
</dbReference>
<dbReference type="SUPFAM" id="SSF55174">
    <property type="entry name" value="Alpha-L RNA-binding motif"/>
    <property type="match status" value="1"/>
</dbReference>
<evidence type="ECO:0000313" key="14">
    <source>
        <dbReference type="EMBL" id="ALD15084.1"/>
    </source>
</evidence>
<evidence type="ECO:0000256" key="8">
    <source>
        <dbReference type="ARBA" id="ARBA00023146"/>
    </source>
</evidence>
<dbReference type="SUPFAM" id="SSF52374">
    <property type="entry name" value="Nucleotidylyl transferase"/>
    <property type="match status" value="1"/>
</dbReference>
<dbReference type="KEGG" id="baph:IX46_00625"/>
<dbReference type="AlphaFoldDB" id="A0A0M4HWL6"/>
<organism evidence="14 15">
    <name type="scientific">Buchnera aphidicola</name>
    <name type="common">Aphis glycines</name>
    <dbReference type="NCBI Taxonomy" id="1265350"/>
    <lineage>
        <taxon>Bacteria</taxon>
        <taxon>Pseudomonadati</taxon>
        <taxon>Pseudomonadota</taxon>
        <taxon>Gammaproteobacteria</taxon>
        <taxon>Enterobacterales</taxon>
        <taxon>Erwiniaceae</taxon>
        <taxon>Buchnera</taxon>
    </lineage>
</organism>
<feature type="binding site" evidence="11">
    <location>
        <position position="37"/>
    </location>
    <ligand>
        <name>L-tyrosine</name>
        <dbReference type="ChEBI" id="CHEBI:58315"/>
    </ligand>
</feature>
<keyword evidence="5 11" id="KW-0067">ATP-binding</keyword>
<sequence length="424" mass="49320">MNYVNLIDELKQRNLISHITNEEMLKKNIENNFIALYCGFDPTEESLHIGHLLPLITLKRFQLKGHTPIVLIGGATSLIGDPSFKEKERLLNFDNKVDLWTANITKQISYFLSSNGATNNVVILNNKKWFEKINILSFLRNIGKHFSINTMINREAVKQRIKRLDQGISFTEFSYNLLQAYDFFILNKKKQVSLQIGGSDQWGNISAGMHLIKRISKKKAYGLTLPLLMKSNGVKFGKTESGTIWLDPKKTTPYKFYQFWKNIEDSDVYKFFKLFTFLDCDEINVREINKYKNNQIIHDKSYLSRYMTRLVHGEENLLSAERITNILFLKNINEIKEFDLQQLKKDGIPSIEVNQIKDLQEALILCSLAQSRTQAKNMIISNAISINTNKVSKQSYTFNDDDKLFNRFTLISRGKKNHCLIYWK</sequence>
<evidence type="ECO:0000256" key="11">
    <source>
        <dbReference type="HAMAP-Rule" id="MF_02006"/>
    </source>
</evidence>
<protein>
    <recommendedName>
        <fullName evidence="11">Tyrosine--tRNA ligase</fullName>
        <ecNumber evidence="11">6.1.1.1</ecNumber>
    </recommendedName>
    <alternativeName>
        <fullName evidence="11">Tyrosyl-tRNA synthetase</fullName>
        <shortName evidence="11">TyrRS</shortName>
    </alternativeName>
</protein>
<evidence type="ECO:0000259" key="13">
    <source>
        <dbReference type="Pfam" id="PF22421"/>
    </source>
</evidence>
<evidence type="ECO:0000256" key="10">
    <source>
        <dbReference type="ARBA" id="ARBA00060965"/>
    </source>
</evidence>
<evidence type="ECO:0000256" key="12">
    <source>
        <dbReference type="PROSITE-ProRule" id="PRU00182"/>
    </source>
</evidence>
<dbReference type="HAMAP" id="MF_02006">
    <property type="entry name" value="Tyr_tRNA_synth_type1"/>
    <property type="match status" value="1"/>
</dbReference>
<evidence type="ECO:0000256" key="3">
    <source>
        <dbReference type="ARBA" id="ARBA00022598"/>
    </source>
</evidence>
<dbReference type="PATRIC" id="fig|1265350.3.peg.114"/>
<dbReference type="EMBL" id="CP009253">
    <property type="protein sequence ID" value="ALD15084.1"/>
    <property type="molecule type" value="Genomic_DNA"/>
</dbReference>
<dbReference type="Gene3D" id="3.40.50.620">
    <property type="entry name" value="HUPs"/>
    <property type="match status" value="1"/>
</dbReference>
<accession>A0A0M4HWL6</accession>
<evidence type="ECO:0000256" key="5">
    <source>
        <dbReference type="ARBA" id="ARBA00022840"/>
    </source>
</evidence>
<dbReference type="InterPro" id="IPR002307">
    <property type="entry name" value="Tyr-tRNA-ligase"/>
</dbReference>
<evidence type="ECO:0000313" key="15">
    <source>
        <dbReference type="Proteomes" id="UP000066321"/>
    </source>
</evidence>
<dbReference type="STRING" id="1265350.IX46_00625"/>
<dbReference type="PROSITE" id="PS50889">
    <property type="entry name" value="S4"/>
    <property type="match status" value="1"/>
</dbReference>
<dbReference type="InterPro" id="IPR054608">
    <property type="entry name" value="SYY-like_C"/>
</dbReference>
<dbReference type="Proteomes" id="UP000066321">
    <property type="component" value="Chromosome"/>
</dbReference>
<dbReference type="PANTHER" id="PTHR11766">
    <property type="entry name" value="TYROSYL-TRNA SYNTHETASE"/>
    <property type="match status" value="1"/>
</dbReference>
<dbReference type="GO" id="GO:0003723">
    <property type="term" value="F:RNA binding"/>
    <property type="evidence" value="ECO:0007669"/>
    <property type="project" value="UniProtKB-KW"/>
</dbReference>
<dbReference type="FunFam" id="3.40.50.620:FF:000008">
    <property type="entry name" value="Tyrosine--tRNA ligase"/>
    <property type="match status" value="1"/>
</dbReference>
<dbReference type="RefSeq" id="WP_053940096.1">
    <property type="nucleotide sequence ID" value="NZ_CP009253.1"/>
</dbReference>
<comment type="subcellular location">
    <subcellularLocation>
        <location evidence="1 11">Cytoplasm</location>
    </subcellularLocation>
</comment>
<comment type="subunit">
    <text evidence="11">Homodimer.</text>
</comment>
<dbReference type="Pfam" id="PF00579">
    <property type="entry name" value="tRNA-synt_1b"/>
    <property type="match status" value="1"/>
</dbReference>
<comment type="catalytic activity">
    <reaction evidence="9 11">
        <text>tRNA(Tyr) + L-tyrosine + ATP = L-tyrosyl-tRNA(Tyr) + AMP + diphosphate + H(+)</text>
        <dbReference type="Rhea" id="RHEA:10220"/>
        <dbReference type="Rhea" id="RHEA-COMP:9706"/>
        <dbReference type="Rhea" id="RHEA-COMP:9707"/>
        <dbReference type="ChEBI" id="CHEBI:15378"/>
        <dbReference type="ChEBI" id="CHEBI:30616"/>
        <dbReference type="ChEBI" id="CHEBI:33019"/>
        <dbReference type="ChEBI" id="CHEBI:58315"/>
        <dbReference type="ChEBI" id="CHEBI:78442"/>
        <dbReference type="ChEBI" id="CHEBI:78536"/>
        <dbReference type="ChEBI" id="CHEBI:456215"/>
        <dbReference type="EC" id="6.1.1.1"/>
    </reaction>
</comment>
<evidence type="ECO:0000256" key="7">
    <source>
        <dbReference type="ARBA" id="ARBA00022917"/>
    </source>
</evidence>
<dbReference type="NCBIfam" id="TIGR00234">
    <property type="entry name" value="tyrS"/>
    <property type="match status" value="1"/>
</dbReference>
<keyword evidence="2 11" id="KW-0963">Cytoplasm</keyword>
<feature type="short sequence motif" description="'HIGH' region" evidence="11">
    <location>
        <begin position="42"/>
        <end position="51"/>
    </location>
</feature>
<dbReference type="InterPro" id="IPR014729">
    <property type="entry name" value="Rossmann-like_a/b/a_fold"/>
</dbReference>
<gene>
    <name evidence="11" type="primary">tyrS</name>
    <name evidence="14" type="ORF">IX46_00625</name>
</gene>
<dbReference type="InterPro" id="IPR024088">
    <property type="entry name" value="Tyr-tRNA-ligase_bac-type"/>
</dbReference>
<name>A0A0M4HWL6_9GAMM</name>
<feature type="short sequence motif" description="'KMSKS' region" evidence="11">
    <location>
        <begin position="235"/>
        <end position="239"/>
    </location>
</feature>
<dbReference type="Gene3D" id="1.10.240.10">
    <property type="entry name" value="Tyrosyl-Transfer RNA Synthetase"/>
    <property type="match status" value="1"/>
</dbReference>
<dbReference type="Pfam" id="PF22421">
    <property type="entry name" value="SYY_C-terminal"/>
    <property type="match status" value="1"/>
</dbReference>
<evidence type="ECO:0000256" key="2">
    <source>
        <dbReference type="ARBA" id="ARBA00022490"/>
    </source>
</evidence>
<dbReference type="GO" id="GO:0042803">
    <property type="term" value="F:protein homodimerization activity"/>
    <property type="evidence" value="ECO:0007669"/>
    <property type="project" value="UniProtKB-ARBA"/>
</dbReference>
<proteinExistence type="inferred from homology"/>
<dbReference type="GO" id="GO:0004831">
    <property type="term" value="F:tyrosine-tRNA ligase activity"/>
    <property type="evidence" value="ECO:0007669"/>
    <property type="project" value="UniProtKB-UniRule"/>
</dbReference>
<dbReference type="GO" id="GO:0005524">
    <property type="term" value="F:ATP binding"/>
    <property type="evidence" value="ECO:0007669"/>
    <property type="project" value="UniProtKB-UniRule"/>
</dbReference>
<dbReference type="PRINTS" id="PR01040">
    <property type="entry name" value="TRNASYNTHTYR"/>
</dbReference>
<comment type="function">
    <text evidence="11">Catalyzes the attachment of tyrosine to tRNA(Tyr) in a two-step reaction: tyrosine is first activated by ATP to form Tyr-AMP and then transferred to the acceptor end of tRNA(Tyr).</text>
</comment>
<feature type="domain" description="Tyrosine--tRNA ligase SYY-like C-terminal" evidence="13">
    <location>
        <begin position="339"/>
        <end position="421"/>
    </location>
</feature>
<evidence type="ECO:0000256" key="4">
    <source>
        <dbReference type="ARBA" id="ARBA00022741"/>
    </source>
</evidence>
<feature type="binding site" evidence="11">
    <location>
        <position position="238"/>
    </location>
    <ligand>
        <name>ATP</name>
        <dbReference type="ChEBI" id="CHEBI:30616"/>
    </ligand>
</feature>
<keyword evidence="4 11" id="KW-0547">Nucleotide-binding</keyword>
<dbReference type="InterPro" id="IPR036986">
    <property type="entry name" value="S4_RNA-bd_sf"/>
</dbReference>
<dbReference type="EC" id="6.1.1.1" evidence="11"/>
<evidence type="ECO:0000256" key="6">
    <source>
        <dbReference type="ARBA" id="ARBA00022884"/>
    </source>
</evidence>
<dbReference type="GO" id="GO:0006437">
    <property type="term" value="P:tyrosyl-tRNA aminoacylation"/>
    <property type="evidence" value="ECO:0007669"/>
    <property type="project" value="UniProtKB-UniRule"/>
</dbReference>
<dbReference type="InterPro" id="IPR024107">
    <property type="entry name" value="Tyr-tRNA-ligase_bac_1"/>
</dbReference>
<dbReference type="FunFam" id="1.10.240.10:FF:000001">
    <property type="entry name" value="Tyrosine--tRNA ligase"/>
    <property type="match status" value="1"/>
</dbReference>
<evidence type="ECO:0000256" key="1">
    <source>
        <dbReference type="ARBA" id="ARBA00004496"/>
    </source>
</evidence>
<keyword evidence="8 11" id="KW-0030">Aminoacyl-tRNA synthetase</keyword>
<dbReference type="InterPro" id="IPR002305">
    <property type="entry name" value="aa-tRNA-synth_Ic"/>
</dbReference>
<reference evidence="14 15" key="1">
    <citation type="journal article" date="2015" name="J Genomics">
        <title>Whole Genome Sequence of the Soybean Aphid Endosymbiont Buchnera aphidicola and Genetic Differentiation among Biotype-Specific Strains.</title>
        <authorList>
            <person name="Cassone B.J."/>
            <person name="Wenger J.A."/>
            <person name="Michel A.P."/>
        </authorList>
    </citation>
    <scope>NUCLEOTIDE SEQUENCE [LARGE SCALE GENOMIC DNA]</scope>
    <source>
        <strain evidence="14 15">BAg</strain>
    </source>
</reference>
<keyword evidence="6 12" id="KW-0694">RNA-binding</keyword>
<feature type="binding site" evidence="11">
    <location>
        <position position="175"/>
    </location>
    <ligand>
        <name>L-tyrosine</name>
        <dbReference type="ChEBI" id="CHEBI:58315"/>
    </ligand>
</feature>
<feature type="binding site" evidence="11">
    <location>
        <position position="179"/>
    </location>
    <ligand>
        <name>L-tyrosine</name>
        <dbReference type="ChEBI" id="CHEBI:58315"/>
    </ligand>
</feature>